<organism evidence="1 2">
    <name type="scientific">Pseudorhodobacter antarcticus</name>
    <dbReference type="NCBI Taxonomy" id="1077947"/>
    <lineage>
        <taxon>Bacteria</taxon>
        <taxon>Pseudomonadati</taxon>
        <taxon>Pseudomonadota</taxon>
        <taxon>Alphaproteobacteria</taxon>
        <taxon>Rhodobacterales</taxon>
        <taxon>Paracoccaceae</taxon>
        <taxon>Pseudorhodobacter</taxon>
    </lineage>
</organism>
<keyword evidence="2" id="KW-1185">Reference proteome</keyword>
<evidence type="ECO:0008006" key="3">
    <source>
        <dbReference type="Google" id="ProtNLM"/>
    </source>
</evidence>
<protein>
    <recommendedName>
        <fullName evidence="3">N-acetyltransferase domain-containing protein</fullName>
    </recommendedName>
</protein>
<evidence type="ECO:0000313" key="1">
    <source>
        <dbReference type="EMBL" id="SEN68141.1"/>
    </source>
</evidence>
<dbReference type="EMBL" id="FOCO01000020">
    <property type="protein sequence ID" value="SEN68141.1"/>
    <property type="molecule type" value="Genomic_DNA"/>
</dbReference>
<reference evidence="1 2" key="1">
    <citation type="submission" date="2016-10" db="EMBL/GenBank/DDBJ databases">
        <authorList>
            <person name="de Groot N.N."/>
        </authorList>
    </citation>
    <scope>NUCLEOTIDE SEQUENCE [LARGE SCALE GENOMIC DNA]</scope>
    <source>
        <strain evidence="1 2">CGMCC 1.10836</strain>
    </source>
</reference>
<dbReference type="SUPFAM" id="SSF55729">
    <property type="entry name" value="Acyl-CoA N-acyltransferases (Nat)"/>
    <property type="match status" value="1"/>
</dbReference>
<dbReference type="AlphaFoldDB" id="A0A1H8IIE1"/>
<proteinExistence type="predicted"/>
<dbReference type="STRING" id="1077947.SAMN05216227_102050"/>
<dbReference type="Proteomes" id="UP000183002">
    <property type="component" value="Unassembled WGS sequence"/>
</dbReference>
<name>A0A1H8IIE1_9RHOB</name>
<evidence type="ECO:0000313" key="2">
    <source>
        <dbReference type="Proteomes" id="UP000183002"/>
    </source>
</evidence>
<gene>
    <name evidence="1" type="ORF">SAMN05216227_102050</name>
</gene>
<accession>A0A1H8IIE1</accession>
<sequence length="73" mass="8467">MDPVRPWAALVETGWYAPGKDGLRLLRRFIQYAKDAELDEVRMSTLNTTPERALKLLEHMGFTLAERSHRLNL</sequence>
<dbReference type="InterPro" id="IPR016181">
    <property type="entry name" value="Acyl_CoA_acyltransferase"/>
</dbReference>